<dbReference type="GO" id="GO:0000139">
    <property type="term" value="C:Golgi membrane"/>
    <property type="evidence" value="ECO:0007669"/>
    <property type="project" value="UniProtKB-SubCell"/>
</dbReference>
<evidence type="ECO:0000256" key="9">
    <source>
        <dbReference type="ARBA" id="ARBA00023136"/>
    </source>
</evidence>
<dbReference type="Gene3D" id="3.90.550.50">
    <property type="match status" value="1"/>
</dbReference>
<dbReference type="PANTHER" id="PTHR11214">
    <property type="entry name" value="BETA-1,3-N-ACETYLGLUCOSAMINYLTRANSFERASE"/>
    <property type="match status" value="1"/>
</dbReference>
<keyword evidence="4" id="KW-0808">Transferase</keyword>
<keyword evidence="9 10" id="KW-0472">Membrane</keyword>
<proteinExistence type="inferred from homology"/>
<feature type="transmembrane region" description="Helical" evidence="10">
    <location>
        <begin position="57"/>
        <end position="75"/>
    </location>
</feature>
<feature type="region of interest" description="Disordered" evidence="11">
    <location>
        <begin position="1"/>
        <end position="20"/>
    </location>
</feature>
<dbReference type="Pfam" id="PF01762">
    <property type="entry name" value="Galactosyl_T"/>
    <property type="match status" value="1"/>
</dbReference>
<evidence type="ECO:0000256" key="6">
    <source>
        <dbReference type="ARBA" id="ARBA00022968"/>
    </source>
</evidence>
<comment type="similarity">
    <text evidence="2 10">Belongs to the glycosyltransferase 31 family.</text>
</comment>
<gene>
    <name evidence="12" type="ORF">JR316_013177</name>
</gene>
<dbReference type="InterPro" id="IPR002659">
    <property type="entry name" value="Glyco_trans_31"/>
</dbReference>
<evidence type="ECO:0000256" key="3">
    <source>
        <dbReference type="ARBA" id="ARBA00022676"/>
    </source>
</evidence>
<name>A0A8H7XI47_PSICU</name>
<keyword evidence="5 10" id="KW-0812">Transmembrane</keyword>
<organism evidence="12">
    <name type="scientific">Psilocybe cubensis</name>
    <name type="common">Psychedelic mushroom</name>
    <name type="synonym">Stropharia cubensis</name>
    <dbReference type="NCBI Taxonomy" id="181762"/>
    <lineage>
        <taxon>Eukaryota</taxon>
        <taxon>Fungi</taxon>
        <taxon>Dikarya</taxon>
        <taxon>Basidiomycota</taxon>
        <taxon>Agaricomycotina</taxon>
        <taxon>Agaricomycetes</taxon>
        <taxon>Agaricomycetidae</taxon>
        <taxon>Agaricales</taxon>
        <taxon>Agaricineae</taxon>
        <taxon>Strophariaceae</taxon>
        <taxon>Psilocybe</taxon>
    </lineage>
</organism>
<keyword evidence="8 10" id="KW-0333">Golgi apparatus</keyword>
<evidence type="ECO:0000256" key="11">
    <source>
        <dbReference type="SAM" id="MobiDB-lite"/>
    </source>
</evidence>
<evidence type="ECO:0000256" key="7">
    <source>
        <dbReference type="ARBA" id="ARBA00022989"/>
    </source>
</evidence>
<dbReference type="EMBL" id="JAFIQS010000023">
    <property type="protein sequence ID" value="KAG5161890.1"/>
    <property type="molecule type" value="Genomic_DNA"/>
</dbReference>
<evidence type="ECO:0000313" key="12">
    <source>
        <dbReference type="EMBL" id="KAG5161890.1"/>
    </source>
</evidence>
<evidence type="ECO:0000256" key="8">
    <source>
        <dbReference type="ARBA" id="ARBA00023034"/>
    </source>
</evidence>
<sequence length="438" mass="50439">MSYPPAPHHHHQHHARRNSSTSSAILEEGIQFHTPSSSMSRFGVKSISLPRLLNRRILLFLCAVVFLYVLRLFYLSDGSELQLQLGKGEENVKEEENRPSIPWGPETISFDPPRPAYLDTPLVEPMVIRLAIISHVFEFERRQVLRDTVLRGVPESDVHIEYKFIIGNPKEGLGNWTTWLQRTKEDWVYGDVHTVPVTDIPERLSEKRFGALKWADSVPHTEYDYSMTMDSDTFCRFQALARRITHTQPKLAPRTQPILIGRMGDHVTYFKNTVPDGNINEKDEDDYVRGPWYPYPLGIGYMLSSNITHTLMNISPPLPHHVIYPSDDVMIGSWIAGLRNFHDPTIKFETTERSSNPPPLTPVKPTPYLPYRIDTEVVNDVNGWHDIKSARESGTEGRIGWETVCVHRMKAPEMRALRAREELKGEWEDVIVKKQQVY</sequence>
<accession>A0A8H7XI47</accession>
<keyword evidence="6 10" id="KW-0735">Signal-anchor</keyword>
<evidence type="ECO:0000256" key="4">
    <source>
        <dbReference type="ARBA" id="ARBA00022679"/>
    </source>
</evidence>
<keyword evidence="7 10" id="KW-1133">Transmembrane helix</keyword>
<dbReference type="AlphaFoldDB" id="A0A8H7XI47"/>
<protein>
    <recommendedName>
        <fullName evidence="10">Hexosyltransferase</fullName>
        <ecNumber evidence="10">2.4.1.-</ecNumber>
    </recommendedName>
</protein>
<evidence type="ECO:0000256" key="10">
    <source>
        <dbReference type="RuleBase" id="RU363063"/>
    </source>
</evidence>
<reference evidence="12" key="1">
    <citation type="submission" date="2021-02" db="EMBL/GenBank/DDBJ databases">
        <title>Psilocybe cubensis genome.</title>
        <authorList>
            <person name="Mckernan K.J."/>
            <person name="Crawford S."/>
            <person name="Trippe A."/>
            <person name="Kane L.T."/>
            <person name="Mclaughlin S."/>
        </authorList>
    </citation>
    <scope>NUCLEOTIDE SEQUENCE [LARGE SCALE GENOMIC DNA]</scope>
    <source>
        <strain evidence="12">MGC-MH-2018</strain>
    </source>
</reference>
<evidence type="ECO:0000256" key="2">
    <source>
        <dbReference type="ARBA" id="ARBA00008661"/>
    </source>
</evidence>
<evidence type="ECO:0000256" key="1">
    <source>
        <dbReference type="ARBA" id="ARBA00004323"/>
    </source>
</evidence>
<dbReference type="GO" id="GO:0016758">
    <property type="term" value="F:hexosyltransferase activity"/>
    <property type="evidence" value="ECO:0007669"/>
    <property type="project" value="InterPro"/>
</dbReference>
<feature type="compositionally biased region" description="Basic residues" evidence="11">
    <location>
        <begin position="7"/>
        <end position="17"/>
    </location>
</feature>
<dbReference type="EC" id="2.4.1.-" evidence="10"/>
<comment type="caution">
    <text evidence="12">The sequence shown here is derived from an EMBL/GenBank/DDBJ whole genome shotgun (WGS) entry which is preliminary data.</text>
</comment>
<evidence type="ECO:0000256" key="5">
    <source>
        <dbReference type="ARBA" id="ARBA00022692"/>
    </source>
</evidence>
<keyword evidence="3 10" id="KW-0328">Glycosyltransferase</keyword>
<comment type="subcellular location">
    <subcellularLocation>
        <location evidence="1 10">Golgi apparatus membrane</location>
        <topology evidence="1 10">Single-pass type II membrane protein</topology>
    </subcellularLocation>
</comment>